<proteinExistence type="predicted"/>
<reference evidence="4 5" key="1">
    <citation type="submission" date="2022-05" db="EMBL/GenBank/DDBJ databases">
        <authorList>
            <consortium name="Genoscope - CEA"/>
            <person name="William W."/>
        </authorList>
    </citation>
    <scope>NUCLEOTIDE SEQUENCE [LARGE SCALE GENOMIC DNA]</scope>
</reference>
<evidence type="ECO:0000256" key="1">
    <source>
        <dbReference type="ARBA" id="ARBA00022729"/>
    </source>
</evidence>
<keyword evidence="5" id="KW-1185">Reference proteome</keyword>
<keyword evidence="2" id="KW-1015">Disulfide bond</keyword>
<dbReference type="PANTHER" id="PTHR36191">
    <property type="entry name" value="ENDO/EXONUCLEASE/PHOSPHATASE DOMAIN-CONTAINING PROTEIN-RELATED"/>
    <property type="match status" value="1"/>
</dbReference>
<organism evidence="4 5">
    <name type="scientific">Porites lobata</name>
    <dbReference type="NCBI Taxonomy" id="104759"/>
    <lineage>
        <taxon>Eukaryota</taxon>
        <taxon>Metazoa</taxon>
        <taxon>Cnidaria</taxon>
        <taxon>Anthozoa</taxon>
        <taxon>Hexacorallia</taxon>
        <taxon>Scleractinia</taxon>
        <taxon>Fungiina</taxon>
        <taxon>Poritidae</taxon>
        <taxon>Porites</taxon>
    </lineage>
</organism>
<protein>
    <recommendedName>
        <fullName evidence="3">UMOD/GP2/OIT3-like D8C domain-containing protein</fullName>
    </recommendedName>
</protein>
<name>A0ABN8RPF7_9CNID</name>
<dbReference type="Pfam" id="PF23283">
    <property type="entry name" value="D8C_UMOD"/>
    <property type="match status" value="1"/>
</dbReference>
<feature type="domain" description="UMOD/GP2/OIT3-like D8C" evidence="3">
    <location>
        <begin position="88"/>
        <end position="166"/>
    </location>
</feature>
<dbReference type="EMBL" id="CALNXK010000254">
    <property type="protein sequence ID" value="CAH3179346.1"/>
    <property type="molecule type" value="Genomic_DNA"/>
</dbReference>
<evidence type="ECO:0000259" key="3">
    <source>
        <dbReference type="Pfam" id="PF23283"/>
    </source>
</evidence>
<accession>A0ABN8RPF7</accession>
<gene>
    <name evidence="4" type="ORF">PLOB_00021776</name>
</gene>
<evidence type="ECO:0000256" key="2">
    <source>
        <dbReference type="ARBA" id="ARBA00023157"/>
    </source>
</evidence>
<dbReference type="Proteomes" id="UP001159405">
    <property type="component" value="Unassembled WGS sequence"/>
</dbReference>
<dbReference type="PANTHER" id="PTHR36191:SF4">
    <property type="entry name" value="VWFD DOMAIN-CONTAINING PROTEIN"/>
    <property type="match status" value="1"/>
</dbReference>
<evidence type="ECO:0000313" key="5">
    <source>
        <dbReference type="Proteomes" id="UP001159405"/>
    </source>
</evidence>
<sequence>MKRLHSNGNTIGFHPDSKVGKLKNLQVHGSNDVFKTLLVLLLFGLFFLQCQNYKNLTSADRNVNYGKSGVECDADIVPGWFRYQGEAGTQMATTCPPNWSCNSGANGWMKGELPSVADGRVTRMACFQFNNQCCFYFKYIQVRNCGEYYVYYLNGTPDNKCYVRYCGSD</sequence>
<comment type="caution">
    <text evidence="4">The sequence shown here is derived from an EMBL/GenBank/DDBJ whole genome shotgun (WGS) entry which is preliminary data.</text>
</comment>
<keyword evidence="1" id="KW-0732">Signal</keyword>
<dbReference type="InterPro" id="IPR057774">
    <property type="entry name" value="D8C_UMOD/GP2/OIT3-like"/>
</dbReference>
<evidence type="ECO:0000313" key="4">
    <source>
        <dbReference type="EMBL" id="CAH3179346.1"/>
    </source>
</evidence>